<evidence type="ECO:0000313" key="3">
    <source>
        <dbReference type="Proteomes" id="UP000256877"/>
    </source>
</evidence>
<organism evidence="1 4">
    <name type="scientific">Pyrobaculum aerophilum</name>
    <dbReference type="NCBI Taxonomy" id="13773"/>
    <lineage>
        <taxon>Archaea</taxon>
        <taxon>Thermoproteota</taxon>
        <taxon>Thermoprotei</taxon>
        <taxon>Thermoproteales</taxon>
        <taxon>Thermoproteaceae</taxon>
        <taxon>Pyrobaculum</taxon>
    </lineage>
</organism>
<sequence>MSYRVEDVVYYVVKRLGEVNGIKKLMKLVFLLQYEARPRLGRRIVVKYLYEGQPVARSEFYIWSFGPMSNEVYDAVEALENEGLLEASLGDYIKIITKGEKAFELPPPVARRVDEVAERYGRCRGWELEKVVNKMLKLDVEKKNEYMGFPVDKYLELEGLKLEMRELAHGRVETKPRRPPSGQY</sequence>
<evidence type="ECO:0000313" key="1">
    <source>
        <dbReference type="EMBL" id="RFA94655.1"/>
    </source>
</evidence>
<accession>A0A371QWP0</accession>
<dbReference type="AlphaFoldDB" id="A0A371QWP0"/>
<name>A0A371QWP0_9CREN</name>
<comment type="caution">
    <text evidence="1">The sequence shown here is derived from an EMBL/GenBank/DDBJ whole genome shotgun (WGS) entry which is preliminary data.</text>
</comment>
<gene>
    <name evidence="1" type="ORF">CGL51_09320</name>
    <name evidence="2" type="ORF">CGL52_12125</name>
</gene>
<reference evidence="3 4" key="1">
    <citation type="submission" date="2017-07" db="EMBL/GenBank/DDBJ databases">
        <title>Draft genome sequence of aerobic hyperthermophilic archaea, Pyrobaculum aerophilum YKB31 and YKB32.</title>
        <authorList>
            <person name="Mochizuki T."/>
            <person name="Berliner A.J."/>
            <person name="Yoshida-Takashima Y."/>
            <person name="Takaki Y."/>
            <person name="Nunoura T."/>
            <person name="Takai K."/>
        </authorList>
    </citation>
    <scope>NUCLEOTIDE SEQUENCE [LARGE SCALE GENOMIC DNA]</scope>
    <source>
        <strain evidence="1 4">YKB31</strain>
        <strain evidence="2 3">YKB32</strain>
    </source>
</reference>
<evidence type="ECO:0000313" key="4">
    <source>
        <dbReference type="Proteomes" id="UP000257123"/>
    </source>
</evidence>
<evidence type="ECO:0000313" key="2">
    <source>
        <dbReference type="EMBL" id="RFA95869.1"/>
    </source>
</evidence>
<dbReference type="EMBL" id="NMUF01000048">
    <property type="protein sequence ID" value="RFA95869.1"/>
    <property type="molecule type" value="Genomic_DNA"/>
</dbReference>
<dbReference type="OrthoDB" id="34535at2157"/>
<proteinExistence type="predicted"/>
<protein>
    <submittedName>
        <fullName evidence="1">Uncharacterized protein</fullName>
    </submittedName>
</protein>
<dbReference type="Proteomes" id="UP000257123">
    <property type="component" value="Unassembled WGS sequence"/>
</dbReference>
<dbReference type="EMBL" id="NMUE01000032">
    <property type="protein sequence ID" value="RFA94655.1"/>
    <property type="molecule type" value="Genomic_DNA"/>
</dbReference>
<dbReference type="Proteomes" id="UP000256877">
    <property type="component" value="Unassembled WGS sequence"/>
</dbReference>
<dbReference type="RefSeq" id="WP_116421532.1">
    <property type="nucleotide sequence ID" value="NZ_NMUE01000032.1"/>
</dbReference>